<dbReference type="PANTHER" id="PTHR43245">
    <property type="entry name" value="BIFUNCTIONAL POLYMYXIN RESISTANCE PROTEIN ARNA"/>
    <property type="match status" value="1"/>
</dbReference>
<sequence>MKNRRVLVTGGTGFLGQKLARRLHEQGAEVTVLGRNKRVGEALQKEGIRFVCTDITDQKAVRDVCYGKQIVIHAAAFSSPWGRYRDMYAANVEGTRHVIEGCRQHNVERLIHVSTPSLYFAFEDRLGIKESDPLPQRFANEYAETKFLAEREVDNAFENGLATITIRPRALFGPGDNAILPRLIRANKNRFVPIIEGGRAVIDLTYVDNVVDALLLCMDSSEKTLGKVYNITNGEPVMLIDVLKSVFAKLDMPLNSKEVSYRQAYGIASVLELLSRTLLAYREPMLTRYTVGVLAKSQTLDITRAREELGYEPRVGLQEGIEIFANWWRQEHERNTDPA</sequence>
<dbReference type="RefSeq" id="WP_003388544.1">
    <property type="nucleotide sequence ID" value="NZ_APBN01000004.1"/>
</dbReference>
<dbReference type="Pfam" id="PF01073">
    <property type="entry name" value="3Beta_HSD"/>
    <property type="match status" value="1"/>
</dbReference>
<comment type="similarity">
    <text evidence="1">Belongs to the 3-beta-HSD family.</text>
</comment>
<protein>
    <recommendedName>
        <fullName evidence="2">3-beta hydroxysteroid dehydrogenase/isomerase domain-containing protein</fullName>
    </recommendedName>
</protein>
<dbReference type="PANTHER" id="PTHR43245:SF24">
    <property type="entry name" value="DEHYDROGENASE"/>
    <property type="match status" value="1"/>
</dbReference>
<evidence type="ECO:0000256" key="1">
    <source>
        <dbReference type="ARBA" id="ARBA00009219"/>
    </source>
</evidence>
<name>M8D839_9BACL</name>
<dbReference type="AlphaFoldDB" id="M8D839"/>
<dbReference type="GeneID" id="89497493"/>
<dbReference type="Gene3D" id="3.40.50.720">
    <property type="entry name" value="NAD(P)-binding Rossmann-like Domain"/>
    <property type="match status" value="1"/>
</dbReference>
<keyword evidence="4" id="KW-1185">Reference proteome</keyword>
<proteinExistence type="inferred from homology"/>
<gene>
    <name evidence="3" type="ORF">I532_12294</name>
</gene>
<dbReference type="OrthoDB" id="9811743at2"/>
<dbReference type="PATRIC" id="fig|1300222.3.peg.2566"/>
<dbReference type="Proteomes" id="UP000012081">
    <property type="component" value="Unassembled WGS sequence"/>
</dbReference>
<feature type="domain" description="3-beta hydroxysteroid dehydrogenase/isomerase" evidence="2">
    <location>
        <begin position="7"/>
        <end position="256"/>
    </location>
</feature>
<dbReference type="GO" id="GO:0016616">
    <property type="term" value="F:oxidoreductase activity, acting on the CH-OH group of donors, NAD or NADP as acceptor"/>
    <property type="evidence" value="ECO:0007669"/>
    <property type="project" value="InterPro"/>
</dbReference>
<dbReference type="SUPFAM" id="SSF51735">
    <property type="entry name" value="NAD(P)-binding Rossmann-fold domains"/>
    <property type="match status" value="1"/>
</dbReference>
<organism evidence="3 4">
    <name type="scientific">Brevibacillus borstelensis AK1</name>
    <dbReference type="NCBI Taxonomy" id="1300222"/>
    <lineage>
        <taxon>Bacteria</taxon>
        <taxon>Bacillati</taxon>
        <taxon>Bacillota</taxon>
        <taxon>Bacilli</taxon>
        <taxon>Bacillales</taxon>
        <taxon>Paenibacillaceae</taxon>
        <taxon>Brevibacillus</taxon>
    </lineage>
</organism>
<evidence type="ECO:0000313" key="4">
    <source>
        <dbReference type="Proteomes" id="UP000012081"/>
    </source>
</evidence>
<reference evidence="3 4" key="1">
    <citation type="submission" date="2013-03" db="EMBL/GenBank/DDBJ databases">
        <title>Assembly of a new bacterial strain Brevibacillus borstelensis AK1.</title>
        <authorList>
            <person name="Rajan I."/>
            <person name="PoliReddy D."/>
            <person name="Sugumar T."/>
            <person name="Rathinam K."/>
            <person name="Alqarawi S."/>
            <person name="Khalil A.B."/>
            <person name="Sivakumar N."/>
        </authorList>
    </citation>
    <scope>NUCLEOTIDE SEQUENCE [LARGE SCALE GENOMIC DNA]</scope>
    <source>
        <strain evidence="3 4">AK1</strain>
    </source>
</reference>
<accession>M8D839</accession>
<comment type="caution">
    <text evidence="3">The sequence shown here is derived from an EMBL/GenBank/DDBJ whole genome shotgun (WGS) entry which is preliminary data.</text>
</comment>
<dbReference type="InterPro" id="IPR050177">
    <property type="entry name" value="Lipid_A_modif_metabolic_enz"/>
</dbReference>
<dbReference type="EMBL" id="APBN01000004">
    <property type="protein sequence ID" value="EMT52434.1"/>
    <property type="molecule type" value="Genomic_DNA"/>
</dbReference>
<dbReference type="GO" id="GO:0006694">
    <property type="term" value="P:steroid biosynthetic process"/>
    <property type="evidence" value="ECO:0007669"/>
    <property type="project" value="InterPro"/>
</dbReference>
<dbReference type="InterPro" id="IPR036291">
    <property type="entry name" value="NAD(P)-bd_dom_sf"/>
</dbReference>
<dbReference type="InterPro" id="IPR002225">
    <property type="entry name" value="3Beta_OHSteriod_DH/Estase"/>
</dbReference>
<evidence type="ECO:0000259" key="2">
    <source>
        <dbReference type="Pfam" id="PF01073"/>
    </source>
</evidence>
<dbReference type="STRING" id="1300222.I532_12294"/>
<evidence type="ECO:0000313" key="3">
    <source>
        <dbReference type="EMBL" id="EMT52434.1"/>
    </source>
</evidence>